<dbReference type="SUPFAM" id="SSF144232">
    <property type="entry name" value="HIT/MYND zinc finger-like"/>
    <property type="match status" value="1"/>
</dbReference>
<keyword evidence="7" id="KW-1185">Reference proteome</keyword>
<accession>A0AAN6E111</accession>
<proteinExistence type="predicted"/>
<dbReference type="PROSITE" id="PS50865">
    <property type="entry name" value="ZF_MYND_2"/>
    <property type="match status" value="1"/>
</dbReference>
<organism evidence="6 7">
    <name type="scientific">Exophiala viscosa</name>
    <dbReference type="NCBI Taxonomy" id="2486360"/>
    <lineage>
        <taxon>Eukaryota</taxon>
        <taxon>Fungi</taxon>
        <taxon>Dikarya</taxon>
        <taxon>Ascomycota</taxon>
        <taxon>Pezizomycotina</taxon>
        <taxon>Eurotiomycetes</taxon>
        <taxon>Chaetothyriomycetidae</taxon>
        <taxon>Chaetothyriales</taxon>
        <taxon>Herpotrichiellaceae</taxon>
        <taxon>Exophiala</taxon>
    </lineage>
</organism>
<evidence type="ECO:0000313" key="6">
    <source>
        <dbReference type="EMBL" id="KAI1616241.1"/>
    </source>
</evidence>
<dbReference type="PROSITE" id="PS01360">
    <property type="entry name" value="ZF_MYND_1"/>
    <property type="match status" value="1"/>
</dbReference>
<dbReference type="Proteomes" id="UP001203852">
    <property type="component" value="Unassembled WGS sequence"/>
</dbReference>
<dbReference type="AlphaFoldDB" id="A0AAN6E111"/>
<gene>
    <name evidence="6" type="ORF">EDD36DRAFT_129909</name>
</gene>
<keyword evidence="2 4" id="KW-0863">Zinc-finger</keyword>
<comment type="caution">
    <text evidence="6">The sequence shown here is derived from an EMBL/GenBank/DDBJ whole genome shotgun (WGS) entry which is preliminary data.</text>
</comment>
<keyword evidence="1" id="KW-0479">Metal-binding</keyword>
<evidence type="ECO:0000259" key="5">
    <source>
        <dbReference type="PROSITE" id="PS50865"/>
    </source>
</evidence>
<feature type="domain" description="MYND-type" evidence="5">
    <location>
        <begin position="10"/>
        <end position="47"/>
    </location>
</feature>
<dbReference type="Pfam" id="PF01753">
    <property type="entry name" value="zf-MYND"/>
    <property type="match status" value="1"/>
</dbReference>
<reference evidence="6" key="1">
    <citation type="journal article" date="2022" name="bioRxiv">
        <title>Deciphering the potential niche of two novel black yeast fungi from a biological soil crust based on their genomes, phenotypes, and melanin regulation.</title>
        <authorList>
            <consortium name="DOE Joint Genome Institute"/>
            <person name="Carr E.C."/>
            <person name="Barton Q."/>
            <person name="Grambo S."/>
            <person name="Sullivan M."/>
            <person name="Renfro C.M."/>
            <person name="Kuo A."/>
            <person name="Pangilinan J."/>
            <person name="Lipzen A."/>
            <person name="Keymanesh K."/>
            <person name="Savage E."/>
            <person name="Barry K."/>
            <person name="Grigoriev I.V."/>
            <person name="Riekhof W.R."/>
            <person name="Harris S.S."/>
        </authorList>
    </citation>
    <scope>NUCLEOTIDE SEQUENCE</scope>
    <source>
        <strain evidence="6">JF 03-4F</strain>
    </source>
</reference>
<dbReference type="Gene3D" id="6.10.140.2220">
    <property type="match status" value="1"/>
</dbReference>
<keyword evidence="3" id="KW-0862">Zinc</keyword>
<dbReference type="EMBL" id="MU404351">
    <property type="protein sequence ID" value="KAI1616241.1"/>
    <property type="molecule type" value="Genomic_DNA"/>
</dbReference>
<protein>
    <recommendedName>
        <fullName evidence="5">MYND-type domain-containing protein</fullName>
    </recommendedName>
</protein>
<name>A0AAN6E111_9EURO</name>
<dbReference type="InterPro" id="IPR002893">
    <property type="entry name" value="Znf_MYND"/>
</dbReference>
<dbReference type="GO" id="GO:0008270">
    <property type="term" value="F:zinc ion binding"/>
    <property type="evidence" value="ECO:0007669"/>
    <property type="project" value="UniProtKB-KW"/>
</dbReference>
<sequence length="352" mass="41044">MADSTVVTQCIICNTTIKLRKCQGCHVVSYCGRDHQAYDWGLHKMICKCLKKLQVDLHREEQRLRSLPGDGIRPEFHSGPIESLFEEAQEYARFWEIPETQEYMTICHAMVQGLLEIKTLEAVQEAQRHCTFMIWVNPPDDLDIRDIVVPLYIRLGAIQRCYDELKWCAEEGSDPLYDWGCPRETMQHIEANRDILEDVNDFLREYVSLSLKVAVTLIKVTVLLQVQSLRNAAILSKRLPQEIVDCVGRQAVNRDVLKRKEIVDSECHESVIKKLEMQIRIMYVAVKRDSPQVWSELLKPRQHIPKYVSARQKYRNEPESVQAVVRYNYFSWIETPGALEVIKDLAQHFDTR</sequence>
<evidence type="ECO:0000313" key="7">
    <source>
        <dbReference type="Proteomes" id="UP001203852"/>
    </source>
</evidence>
<evidence type="ECO:0000256" key="3">
    <source>
        <dbReference type="ARBA" id="ARBA00022833"/>
    </source>
</evidence>
<evidence type="ECO:0000256" key="1">
    <source>
        <dbReference type="ARBA" id="ARBA00022723"/>
    </source>
</evidence>
<evidence type="ECO:0000256" key="4">
    <source>
        <dbReference type="PROSITE-ProRule" id="PRU00134"/>
    </source>
</evidence>
<evidence type="ECO:0000256" key="2">
    <source>
        <dbReference type="ARBA" id="ARBA00022771"/>
    </source>
</evidence>